<evidence type="ECO:0000256" key="3">
    <source>
        <dbReference type="ARBA" id="ARBA00022475"/>
    </source>
</evidence>
<comment type="caution">
    <text evidence="10">The sequence shown here is derived from an EMBL/GenBank/DDBJ whole genome shotgun (WGS) entry which is preliminary data.</text>
</comment>
<dbReference type="GO" id="GO:0005886">
    <property type="term" value="C:plasma membrane"/>
    <property type="evidence" value="ECO:0007669"/>
    <property type="project" value="UniProtKB-SubCell"/>
</dbReference>
<dbReference type="InterPro" id="IPR001851">
    <property type="entry name" value="ABC_transp_permease"/>
</dbReference>
<dbReference type="Pfam" id="PF02653">
    <property type="entry name" value="BPD_transp_2"/>
    <property type="match status" value="1"/>
</dbReference>
<reference evidence="10" key="2">
    <citation type="submission" date="2020-09" db="EMBL/GenBank/DDBJ databases">
        <authorList>
            <person name="Sun Q."/>
            <person name="Zhou Y."/>
        </authorList>
    </citation>
    <scope>NUCLEOTIDE SEQUENCE</scope>
    <source>
        <strain evidence="10">CGMCC 1.12919</strain>
    </source>
</reference>
<dbReference type="PANTHER" id="PTHR11795">
    <property type="entry name" value="BRANCHED-CHAIN AMINO ACID TRANSPORT SYSTEM PERMEASE PROTEIN LIVH"/>
    <property type="match status" value="1"/>
</dbReference>
<keyword evidence="11" id="KW-1185">Reference proteome</keyword>
<evidence type="ECO:0000256" key="1">
    <source>
        <dbReference type="ARBA" id="ARBA00004651"/>
    </source>
</evidence>
<feature type="transmembrane region" description="Helical" evidence="9">
    <location>
        <begin position="261"/>
        <end position="281"/>
    </location>
</feature>
<dbReference type="RefSeq" id="WP_188610961.1">
    <property type="nucleotide sequence ID" value="NZ_BMGG01000007.1"/>
</dbReference>
<dbReference type="Proteomes" id="UP000637002">
    <property type="component" value="Unassembled WGS sequence"/>
</dbReference>
<dbReference type="InterPro" id="IPR052157">
    <property type="entry name" value="BCAA_transport_permease"/>
</dbReference>
<feature type="transmembrane region" description="Helical" evidence="9">
    <location>
        <begin position="193"/>
        <end position="214"/>
    </location>
</feature>
<evidence type="ECO:0000256" key="5">
    <source>
        <dbReference type="ARBA" id="ARBA00022970"/>
    </source>
</evidence>
<sequence length="291" mass="29960">MTQLLQTLLSGLTTGAIYGLIALGFTIVFNATKVTNFANGDFVMMGGVVCAGLVTLAHWPLLLAVPATIVGVTALGAALDVFGIQRARRKTVLSLAMITIGFSVLYRGLMQVLVGRDVMFAPSFGIIPDIRTAELYVGSQSLWILLALGLISGGLSYLFLKTRLGKAMRAASQSPRAAALCGIDPRLMSIASFAMAAAVGAIAGALIAPIGAAFYDYGLVFGLKGFAAAVLGGFGSPVGAVVGGLLLGLMESISAGYLASAYKDAVALAILLGLLLVWPSGLFGRVEARRV</sequence>
<name>A0A916ULQ0_9HYPH</name>
<accession>A0A916ULQ0</accession>
<keyword evidence="3" id="KW-1003">Cell membrane</keyword>
<evidence type="ECO:0000256" key="2">
    <source>
        <dbReference type="ARBA" id="ARBA00022448"/>
    </source>
</evidence>
<evidence type="ECO:0000256" key="7">
    <source>
        <dbReference type="ARBA" id="ARBA00023136"/>
    </source>
</evidence>
<keyword evidence="4 9" id="KW-0812">Transmembrane</keyword>
<evidence type="ECO:0000313" key="11">
    <source>
        <dbReference type="Proteomes" id="UP000637002"/>
    </source>
</evidence>
<feature type="transmembrane region" description="Helical" evidence="9">
    <location>
        <begin position="142"/>
        <end position="160"/>
    </location>
</feature>
<dbReference type="AlphaFoldDB" id="A0A916ULQ0"/>
<evidence type="ECO:0000313" key="10">
    <source>
        <dbReference type="EMBL" id="GGC77893.1"/>
    </source>
</evidence>
<comment type="subcellular location">
    <subcellularLocation>
        <location evidence="1">Cell membrane</location>
        <topology evidence="1">Multi-pass membrane protein</topology>
    </subcellularLocation>
</comment>
<keyword evidence="2" id="KW-0813">Transport</keyword>
<evidence type="ECO:0000256" key="8">
    <source>
        <dbReference type="ARBA" id="ARBA00037998"/>
    </source>
</evidence>
<keyword evidence="5" id="KW-0029">Amino-acid transport</keyword>
<comment type="similarity">
    <text evidence="8">Belongs to the binding-protein-dependent transport system permease family. LivHM subfamily.</text>
</comment>
<reference evidence="10" key="1">
    <citation type="journal article" date="2014" name="Int. J. Syst. Evol. Microbiol.">
        <title>Complete genome sequence of Corynebacterium casei LMG S-19264T (=DSM 44701T), isolated from a smear-ripened cheese.</title>
        <authorList>
            <consortium name="US DOE Joint Genome Institute (JGI-PGF)"/>
            <person name="Walter F."/>
            <person name="Albersmeier A."/>
            <person name="Kalinowski J."/>
            <person name="Ruckert C."/>
        </authorList>
    </citation>
    <scope>NUCLEOTIDE SEQUENCE</scope>
    <source>
        <strain evidence="10">CGMCC 1.12919</strain>
    </source>
</reference>
<dbReference type="GO" id="GO:0022857">
    <property type="term" value="F:transmembrane transporter activity"/>
    <property type="evidence" value="ECO:0007669"/>
    <property type="project" value="InterPro"/>
</dbReference>
<feature type="transmembrane region" description="Helical" evidence="9">
    <location>
        <begin position="226"/>
        <end position="249"/>
    </location>
</feature>
<feature type="transmembrane region" description="Helical" evidence="9">
    <location>
        <begin position="12"/>
        <end position="30"/>
    </location>
</feature>
<dbReference type="EMBL" id="BMGG01000007">
    <property type="protein sequence ID" value="GGC77893.1"/>
    <property type="molecule type" value="Genomic_DNA"/>
</dbReference>
<organism evidence="10 11">
    <name type="scientific">Chelatococcus reniformis</name>
    <dbReference type="NCBI Taxonomy" id="1494448"/>
    <lineage>
        <taxon>Bacteria</taxon>
        <taxon>Pseudomonadati</taxon>
        <taxon>Pseudomonadota</taxon>
        <taxon>Alphaproteobacteria</taxon>
        <taxon>Hyphomicrobiales</taxon>
        <taxon>Chelatococcaceae</taxon>
        <taxon>Chelatococcus</taxon>
    </lineage>
</organism>
<evidence type="ECO:0000256" key="4">
    <source>
        <dbReference type="ARBA" id="ARBA00022692"/>
    </source>
</evidence>
<protein>
    <submittedName>
        <fullName evidence="10">Branched-chain amino acid ABC transporter permease</fullName>
    </submittedName>
</protein>
<feature type="transmembrane region" description="Helical" evidence="9">
    <location>
        <begin position="91"/>
        <end position="109"/>
    </location>
</feature>
<keyword evidence="7 9" id="KW-0472">Membrane</keyword>
<dbReference type="PANTHER" id="PTHR11795:SF450">
    <property type="entry name" value="ABC TRANSPORTER PERMEASE PROTEIN"/>
    <property type="match status" value="1"/>
</dbReference>
<proteinExistence type="inferred from homology"/>
<feature type="transmembrane region" description="Helical" evidence="9">
    <location>
        <begin position="65"/>
        <end position="84"/>
    </location>
</feature>
<gene>
    <name evidence="10" type="ORF">GCM10010994_40250</name>
</gene>
<dbReference type="CDD" id="cd06582">
    <property type="entry name" value="TM_PBP1_LivH_like"/>
    <property type="match status" value="1"/>
</dbReference>
<dbReference type="GO" id="GO:0006865">
    <property type="term" value="P:amino acid transport"/>
    <property type="evidence" value="ECO:0007669"/>
    <property type="project" value="UniProtKB-KW"/>
</dbReference>
<keyword evidence="6 9" id="KW-1133">Transmembrane helix</keyword>
<evidence type="ECO:0000256" key="9">
    <source>
        <dbReference type="SAM" id="Phobius"/>
    </source>
</evidence>
<evidence type="ECO:0000256" key="6">
    <source>
        <dbReference type="ARBA" id="ARBA00022989"/>
    </source>
</evidence>